<evidence type="ECO:0008006" key="8">
    <source>
        <dbReference type="Google" id="ProtNLM"/>
    </source>
</evidence>
<name>A0A1Y2PCQ9_9FLAO</name>
<accession>A0A1Y2PCQ9</accession>
<reference evidence="6 7" key="1">
    <citation type="submission" date="2015-03" db="EMBL/GenBank/DDBJ databases">
        <title>Genome sequence of Tenacibaculum sp. S2-2, isolated from intestinal microbiota of sea cucumber, Apostichopus japonicas.</title>
        <authorList>
            <person name="Shao Z."/>
            <person name="Wang L."/>
            <person name="Li X."/>
        </authorList>
    </citation>
    <scope>NUCLEOTIDE SEQUENCE [LARGE SCALE GENOMIC DNA]</scope>
    <source>
        <strain evidence="6 7">S2-2</strain>
    </source>
</reference>
<dbReference type="GO" id="GO:0006547">
    <property type="term" value="P:L-histidine metabolic process"/>
    <property type="evidence" value="ECO:0007669"/>
    <property type="project" value="UniProtKB-KW"/>
</dbReference>
<dbReference type="Proteomes" id="UP000194221">
    <property type="component" value="Unassembled WGS sequence"/>
</dbReference>
<evidence type="ECO:0000313" key="7">
    <source>
        <dbReference type="Proteomes" id="UP000194221"/>
    </source>
</evidence>
<evidence type="ECO:0000256" key="1">
    <source>
        <dbReference type="ARBA" id="ARBA00022723"/>
    </source>
</evidence>
<dbReference type="STRING" id="1635173.WH52_10280"/>
<dbReference type="RefSeq" id="WP_086030865.1">
    <property type="nucleotide sequence ID" value="NZ_LAPZ01000007.1"/>
</dbReference>
<keyword evidence="2" id="KW-0378">Hydrolase</keyword>
<evidence type="ECO:0000256" key="5">
    <source>
        <dbReference type="PROSITE-ProRule" id="PRU00742"/>
    </source>
</evidence>
<evidence type="ECO:0000256" key="4">
    <source>
        <dbReference type="ARBA" id="ARBA00023211"/>
    </source>
</evidence>
<dbReference type="InterPro" id="IPR023696">
    <property type="entry name" value="Ureohydrolase_dom_sf"/>
</dbReference>
<keyword evidence="1" id="KW-0479">Metal-binding</keyword>
<sequence length="332" mass="37352">MLYIFSKQEVTNFVNPREGETKLGEVVQSITNLDDLANSSAEFVIIGVPEDIGVKMNYGNGGAQTAFIPALKSFLNTQQNQFIDGKDILVLGYLDYAEQVADFDGLDREKGDYLVKAIDTKLSEIIKTIVEADKTPIIIGGGHNNSYGNLKGLSEGKNQPINAINLDAHTDLRRLEERHSGNGFSYAIEHKYLEKYFMFGLHENYTPQYIFDFMHSNTNIDYNLFEELEVYQTTTFESELQRANNFIENTSFGIEIDLDCIQSFPSSAMTPSGFTPQQTRRFMYYFGKNKNASYLHICEGAPAVINDSIANGQVGKFISYLISDFIKAKKSN</sequence>
<dbReference type="Gene3D" id="3.40.800.10">
    <property type="entry name" value="Ureohydrolase domain"/>
    <property type="match status" value="1"/>
</dbReference>
<proteinExistence type="inferred from homology"/>
<dbReference type="PANTHER" id="PTHR11358">
    <property type="entry name" value="ARGINASE/AGMATINASE"/>
    <property type="match status" value="1"/>
</dbReference>
<dbReference type="Pfam" id="PF00491">
    <property type="entry name" value="Arginase"/>
    <property type="match status" value="1"/>
</dbReference>
<dbReference type="CDD" id="cd09988">
    <property type="entry name" value="Formimidoylglutamase"/>
    <property type="match status" value="1"/>
</dbReference>
<keyword evidence="3" id="KW-0369">Histidine metabolism</keyword>
<dbReference type="OrthoDB" id="9788689at2"/>
<dbReference type="InParanoid" id="A0A1Y2PCQ9"/>
<dbReference type="PANTHER" id="PTHR11358:SF35">
    <property type="entry name" value="FORMIMIDOYLGLUTAMASE"/>
    <property type="match status" value="1"/>
</dbReference>
<keyword evidence="7" id="KW-1185">Reference proteome</keyword>
<dbReference type="PROSITE" id="PS51409">
    <property type="entry name" value="ARGINASE_2"/>
    <property type="match status" value="1"/>
</dbReference>
<protein>
    <recommendedName>
        <fullName evidence="8">Arginase</fullName>
    </recommendedName>
</protein>
<dbReference type="InterPro" id="IPR006035">
    <property type="entry name" value="Ureohydrolase"/>
</dbReference>
<dbReference type="AlphaFoldDB" id="A0A1Y2PCQ9"/>
<evidence type="ECO:0000313" key="6">
    <source>
        <dbReference type="EMBL" id="OSY87801.1"/>
    </source>
</evidence>
<gene>
    <name evidence="6" type="ORF">WH52_10280</name>
</gene>
<evidence type="ECO:0000256" key="2">
    <source>
        <dbReference type="ARBA" id="ARBA00022801"/>
    </source>
</evidence>
<dbReference type="GO" id="GO:0008783">
    <property type="term" value="F:agmatinase activity"/>
    <property type="evidence" value="ECO:0007669"/>
    <property type="project" value="TreeGrafter"/>
</dbReference>
<dbReference type="GO" id="GO:0033389">
    <property type="term" value="P:putrescine biosynthetic process from arginine, via agmatine"/>
    <property type="evidence" value="ECO:0007669"/>
    <property type="project" value="TreeGrafter"/>
</dbReference>
<dbReference type="GO" id="GO:0046872">
    <property type="term" value="F:metal ion binding"/>
    <property type="evidence" value="ECO:0007669"/>
    <property type="project" value="UniProtKB-KW"/>
</dbReference>
<comment type="caution">
    <text evidence="6">The sequence shown here is derived from an EMBL/GenBank/DDBJ whole genome shotgun (WGS) entry which is preliminary data.</text>
</comment>
<keyword evidence="4" id="KW-0464">Manganese</keyword>
<organism evidence="6 7">
    <name type="scientific">Tenacibaculum holothuriorum</name>
    <dbReference type="NCBI Taxonomy" id="1635173"/>
    <lineage>
        <taxon>Bacteria</taxon>
        <taxon>Pseudomonadati</taxon>
        <taxon>Bacteroidota</taxon>
        <taxon>Flavobacteriia</taxon>
        <taxon>Flavobacteriales</taxon>
        <taxon>Flavobacteriaceae</taxon>
        <taxon>Tenacibaculum</taxon>
    </lineage>
</organism>
<dbReference type="SUPFAM" id="SSF52768">
    <property type="entry name" value="Arginase/deacetylase"/>
    <property type="match status" value="1"/>
</dbReference>
<evidence type="ECO:0000256" key="3">
    <source>
        <dbReference type="ARBA" id="ARBA00022808"/>
    </source>
</evidence>
<dbReference type="EMBL" id="LAPZ01000007">
    <property type="protein sequence ID" value="OSY87801.1"/>
    <property type="molecule type" value="Genomic_DNA"/>
</dbReference>
<comment type="similarity">
    <text evidence="5">Belongs to the arginase family.</text>
</comment>